<name>A0A4Y8ZV16_9SPHN</name>
<keyword evidence="3" id="KW-1185">Reference proteome</keyword>
<feature type="transmembrane region" description="Helical" evidence="1">
    <location>
        <begin position="79"/>
        <end position="102"/>
    </location>
</feature>
<reference evidence="2 3" key="1">
    <citation type="submission" date="2019-03" db="EMBL/GenBank/DDBJ databases">
        <title>Genome sequence of Sphingomonas sp. 17J27-24.</title>
        <authorList>
            <person name="Kim M."/>
            <person name="Maeng S."/>
            <person name="Sathiyaraj S."/>
        </authorList>
    </citation>
    <scope>NUCLEOTIDE SEQUENCE [LARGE SCALE GENOMIC DNA]</scope>
    <source>
        <strain evidence="2 3">17J27-24</strain>
    </source>
</reference>
<dbReference type="EMBL" id="SPDV01000014">
    <property type="protein sequence ID" value="TFI58589.1"/>
    <property type="molecule type" value="Genomic_DNA"/>
</dbReference>
<protein>
    <submittedName>
        <fullName evidence="2">Uncharacterized protein</fullName>
    </submittedName>
</protein>
<organism evidence="2 3">
    <name type="scientific">Sphingomonas parva</name>
    <dbReference type="NCBI Taxonomy" id="2555898"/>
    <lineage>
        <taxon>Bacteria</taxon>
        <taxon>Pseudomonadati</taxon>
        <taxon>Pseudomonadota</taxon>
        <taxon>Alphaproteobacteria</taxon>
        <taxon>Sphingomonadales</taxon>
        <taxon>Sphingomonadaceae</taxon>
        <taxon>Sphingomonas</taxon>
    </lineage>
</organism>
<keyword evidence="1" id="KW-0472">Membrane</keyword>
<dbReference type="AlphaFoldDB" id="A0A4Y8ZV16"/>
<dbReference type="RefSeq" id="WP_135085982.1">
    <property type="nucleotide sequence ID" value="NZ_SPDV01000014.1"/>
</dbReference>
<keyword evidence="1" id="KW-0812">Transmembrane</keyword>
<comment type="caution">
    <text evidence="2">The sequence shown here is derived from an EMBL/GenBank/DDBJ whole genome shotgun (WGS) entry which is preliminary data.</text>
</comment>
<dbReference type="Proteomes" id="UP000298213">
    <property type="component" value="Unassembled WGS sequence"/>
</dbReference>
<evidence type="ECO:0000313" key="2">
    <source>
        <dbReference type="EMBL" id="TFI58589.1"/>
    </source>
</evidence>
<evidence type="ECO:0000313" key="3">
    <source>
        <dbReference type="Proteomes" id="UP000298213"/>
    </source>
</evidence>
<keyword evidence="1" id="KW-1133">Transmembrane helix</keyword>
<feature type="transmembrane region" description="Helical" evidence="1">
    <location>
        <begin position="12"/>
        <end position="35"/>
    </location>
</feature>
<sequence>MRRTIAADRLNDWADLACLVEAACWISAWLVLPAWLGWRGAGIGQYAIYAAGAGSILAAGVIGTNPGQFRSDRCFAGEFTLAAVLAVTLIGGAVFALVGWLAPWAAGTNS</sequence>
<feature type="transmembrane region" description="Helical" evidence="1">
    <location>
        <begin position="47"/>
        <end position="67"/>
    </location>
</feature>
<accession>A0A4Y8ZV16</accession>
<gene>
    <name evidence="2" type="ORF">E2493_09190</name>
</gene>
<evidence type="ECO:0000256" key="1">
    <source>
        <dbReference type="SAM" id="Phobius"/>
    </source>
</evidence>
<proteinExistence type="predicted"/>